<protein>
    <recommendedName>
        <fullName evidence="6">Reticulon-like protein</fullName>
    </recommendedName>
</protein>
<gene>
    <name evidence="9" type="ORF">SI8410_09013212</name>
</gene>
<feature type="transmembrane region" description="Helical" evidence="6">
    <location>
        <begin position="109"/>
        <end position="128"/>
    </location>
</feature>
<evidence type="ECO:0000313" key="10">
    <source>
        <dbReference type="Proteomes" id="UP000663760"/>
    </source>
</evidence>
<dbReference type="Pfam" id="PF02453">
    <property type="entry name" value="Reticulon"/>
    <property type="match status" value="1"/>
</dbReference>
<keyword evidence="3 6" id="KW-0256">Endoplasmic reticulum</keyword>
<feature type="compositionally biased region" description="Acidic residues" evidence="7">
    <location>
        <begin position="32"/>
        <end position="41"/>
    </location>
</feature>
<dbReference type="GO" id="GO:0005789">
    <property type="term" value="C:endoplasmic reticulum membrane"/>
    <property type="evidence" value="ECO:0007669"/>
    <property type="project" value="UniProtKB-SubCell"/>
</dbReference>
<keyword evidence="4 6" id="KW-1133">Transmembrane helix</keyword>
<dbReference type="PANTHER" id="PTHR46626:SF2">
    <property type="entry name" value="RETICULON-LIKE PROTEIN B17"/>
    <property type="match status" value="1"/>
</dbReference>
<evidence type="ECO:0000256" key="3">
    <source>
        <dbReference type="ARBA" id="ARBA00022824"/>
    </source>
</evidence>
<evidence type="ECO:0000256" key="5">
    <source>
        <dbReference type="ARBA" id="ARBA00023136"/>
    </source>
</evidence>
<evidence type="ECO:0000259" key="8">
    <source>
        <dbReference type="PROSITE" id="PS50845"/>
    </source>
</evidence>
<feature type="transmembrane region" description="Helical" evidence="6">
    <location>
        <begin position="244"/>
        <end position="262"/>
    </location>
</feature>
<dbReference type="PANTHER" id="PTHR46626">
    <property type="entry name" value="RETICULON-LIKE PROTEIN B17"/>
    <property type="match status" value="1"/>
</dbReference>
<keyword evidence="2 6" id="KW-0812">Transmembrane</keyword>
<feature type="region of interest" description="Disordered" evidence="7">
    <location>
        <begin position="164"/>
        <end position="191"/>
    </location>
</feature>
<feature type="region of interest" description="Disordered" evidence="7">
    <location>
        <begin position="417"/>
        <end position="469"/>
    </location>
</feature>
<dbReference type="EMBL" id="LR746272">
    <property type="protein sequence ID" value="CAA7402534.1"/>
    <property type="molecule type" value="Genomic_DNA"/>
</dbReference>
<dbReference type="Proteomes" id="UP000663760">
    <property type="component" value="Chromosome 9"/>
</dbReference>
<accession>A0A7I8L002</accession>
<sequence length="469" mass="51740">MEEPPATVTPPSRRSEARLLRSRPPPCLSLAFDEDSGEDDNPPAAPPAAAAATVKSPLLPSPLHLAAAQERLLLLSHSPVRRRKSLALVQGETIDSPSVKPRRRSKNRAAAAATATAVASMVLMGCASPRNTRRARRRLEKEIVSREERPSEIFEHEAVKVRKRRQTKLGTSREEKPSLAPREPPPSDVEDTIGHVVLDGLKETISELVMWKNFAKSSLWFGLGTLCFASSCFSRDFNFCVVSAVSHLSLVLLAVAFIRDSVPRRNEEKARRILRVKEEDILRATRLVLPVINAVIATIQDIFSGEPTMTLRVAPVLLFTAKYGHCITLWRLLAAGFFIGFTVPKLYFTYTTQIHRHAASIGNCVLEGWEACRRKRVLGVSAAMTLWNLLSVKTRVIAAFACLVVLRYHRQRLLSEKEEEEEGLAGGGEIVPEQQEDEEGKKPEQDAGDATQRRALAGAGDGDEDVAAK</sequence>
<feature type="domain" description="Reticulon" evidence="8">
    <location>
        <begin position="205"/>
        <end position="362"/>
    </location>
</feature>
<comment type="subcellular location">
    <subcellularLocation>
        <location evidence="1 6">Endoplasmic reticulum membrane</location>
        <topology evidence="1 6">Multi-pass membrane protein</topology>
    </subcellularLocation>
</comment>
<evidence type="ECO:0000256" key="2">
    <source>
        <dbReference type="ARBA" id="ARBA00022692"/>
    </source>
</evidence>
<feature type="transmembrane region" description="Helical" evidence="6">
    <location>
        <begin position="329"/>
        <end position="348"/>
    </location>
</feature>
<dbReference type="InterPro" id="IPR044647">
    <property type="entry name" value="RTNLB17/18/21"/>
</dbReference>
<dbReference type="InterPro" id="IPR003388">
    <property type="entry name" value="Reticulon"/>
</dbReference>
<evidence type="ECO:0000256" key="1">
    <source>
        <dbReference type="ARBA" id="ARBA00004477"/>
    </source>
</evidence>
<organism evidence="9 10">
    <name type="scientific">Spirodela intermedia</name>
    <name type="common">Intermediate duckweed</name>
    <dbReference type="NCBI Taxonomy" id="51605"/>
    <lineage>
        <taxon>Eukaryota</taxon>
        <taxon>Viridiplantae</taxon>
        <taxon>Streptophyta</taxon>
        <taxon>Embryophyta</taxon>
        <taxon>Tracheophyta</taxon>
        <taxon>Spermatophyta</taxon>
        <taxon>Magnoliopsida</taxon>
        <taxon>Liliopsida</taxon>
        <taxon>Araceae</taxon>
        <taxon>Lemnoideae</taxon>
        <taxon>Spirodela</taxon>
    </lineage>
</organism>
<feature type="region of interest" description="Disordered" evidence="7">
    <location>
        <begin position="1"/>
        <end position="52"/>
    </location>
</feature>
<evidence type="ECO:0000256" key="6">
    <source>
        <dbReference type="RuleBase" id="RU363132"/>
    </source>
</evidence>
<dbReference type="AlphaFoldDB" id="A0A7I8L002"/>
<name>A0A7I8L002_SPIIN</name>
<dbReference type="OrthoDB" id="783438at2759"/>
<keyword evidence="5 6" id="KW-0472">Membrane</keyword>
<evidence type="ECO:0000256" key="7">
    <source>
        <dbReference type="SAM" id="MobiDB-lite"/>
    </source>
</evidence>
<evidence type="ECO:0000313" key="9">
    <source>
        <dbReference type="EMBL" id="CAA7402534.1"/>
    </source>
</evidence>
<proteinExistence type="predicted"/>
<evidence type="ECO:0000256" key="4">
    <source>
        <dbReference type="ARBA" id="ARBA00022989"/>
    </source>
</evidence>
<reference evidence="9" key="1">
    <citation type="submission" date="2020-02" db="EMBL/GenBank/DDBJ databases">
        <authorList>
            <person name="Scholz U."/>
            <person name="Mascher M."/>
            <person name="Fiebig A."/>
        </authorList>
    </citation>
    <scope>NUCLEOTIDE SEQUENCE</scope>
</reference>
<dbReference type="PROSITE" id="PS50845">
    <property type="entry name" value="RETICULON"/>
    <property type="match status" value="1"/>
</dbReference>
<keyword evidence="10" id="KW-1185">Reference proteome</keyword>